<protein>
    <recommendedName>
        <fullName evidence="4">Aldehyde dehydrogenase domain-containing protein</fullName>
    </recommendedName>
</protein>
<name>A0A5N6RMW9_9ROSI</name>
<dbReference type="Proteomes" id="UP000327013">
    <property type="component" value="Chromosome 7"/>
</dbReference>
<dbReference type="GO" id="GO:0005737">
    <property type="term" value="C:cytoplasm"/>
    <property type="evidence" value="ECO:0007669"/>
    <property type="project" value="TreeGrafter"/>
</dbReference>
<sequence>MATEGEIKTIFDAEAASTMVNELRSSYAAGKTRSYEWRISQLKCILKMVEHHEQEIVEAVFSDLSKPAFEASFFELPSWRCKMPT</sequence>
<dbReference type="GO" id="GO:0004029">
    <property type="term" value="F:aldehyde dehydrogenase (NAD+) activity"/>
    <property type="evidence" value="ECO:0007669"/>
    <property type="project" value="TreeGrafter"/>
</dbReference>
<reference evidence="2 3" key="1">
    <citation type="submission" date="2019-06" db="EMBL/GenBank/DDBJ databases">
        <title>A chromosomal-level reference genome of Carpinus fangiana (Coryloideae, Betulaceae).</title>
        <authorList>
            <person name="Yang X."/>
            <person name="Wang Z."/>
            <person name="Zhang L."/>
            <person name="Hao G."/>
            <person name="Liu J."/>
            <person name="Yang Y."/>
        </authorList>
    </citation>
    <scope>NUCLEOTIDE SEQUENCE [LARGE SCALE GENOMIC DNA]</scope>
    <source>
        <strain evidence="2">Cfa_2016G</strain>
        <tissue evidence="2">Leaf</tissue>
    </source>
</reference>
<dbReference type="EMBL" id="CM017327">
    <property type="protein sequence ID" value="KAE8100708.1"/>
    <property type="molecule type" value="Genomic_DNA"/>
</dbReference>
<dbReference type="SUPFAM" id="SSF53720">
    <property type="entry name" value="ALDH-like"/>
    <property type="match status" value="1"/>
</dbReference>
<dbReference type="PANTHER" id="PTHR43570">
    <property type="entry name" value="ALDEHYDE DEHYDROGENASE"/>
    <property type="match status" value="1"/>
</dbReference>
<dbReference type="InterPro" id="IPR016162">
    <property type="entry name" value="Ald_DH_N"/>
</dbReference>
<dbReference type="InterPro" id="IPR012394">
    <property type="entry name" value="Aldehyde_DH_NAD(P)"/>
</dbReference>
<dbReference type="PANTHER" id="PTHR43570:SF16">
    <property type="entry name" value="ALDEHYDE DEHYDROGENASE TYPE III, ISOFORM Q"/>
    <property type="match status" value="1"/>
</dbReference>
<dbReference type="InterPro" id="IPR016161">
    <property type="entry name" value="Ald_DH/histidinol_DH"/>
</dbReference>
<dbReference type="GO" id="GO:0006081">
    <property type="term" value="P:aldehyde metabolic process"/>
    <property type="evidence" value="ECO:0007669"/>
    <property type="project" value="InterPro"/>
</dbReference>
<evidence type="ECO:0008006" key="4">
    <source>
        <dbReference type="Google" id="ProtNLM"/>
    </source>
</evidence>
<organism evidence="2 3">
    <name type="scientific">Carpinus fangiana</name>
    <dbReference type="NCBI Taxonomy" id="176857"/>
    <lineage>
        <taxon>Eukaryota</taxon>
        <taxon>Viridiplantae</taxon>
        <taxon>Streptophyta</taxon>
        <taxon>Embryophyta</taxon>
        <taxon>Tracheophyta</taxon>
        <taxon>Spermatophyta</taxon>
        <taxon>Magnoliopsida</taxon>
        <taxon>eudicotyledons</taxon>
        <taxon>Gunneridae</taxon>
        <taxon>Pentapetalae</taxon>
        <taxon>rosids</taxon>
        <taxon>fabids</taxon>
        <taxon>Fagales</taxon>
        <taxon>Betulaceae</taxon>
        <taxon>Carpinus</taxon>
    </lineage>
</organism>
<dbReference type="OrthoDB" id="440325at2759"/>
<evidence type="ECO:0000313" key="3">
    <source>
        <dbReference type="Proteomes" id="UP000327013"/>
    </source>
</evidence>
<proteinExistence type="predicted"/>
<dbReference type="AlphaFoldDB" id="A0A5N6RMW9"/>
<gene>
    <name evidence="2" type="ORF">FH972_018576</name>
</gene>
<keyword evidence="3" id="KW-1185">Reference proteome</keyword>
<accession>A0A5N6RMW9</accession>
<evidence type="ECO:0000313" key="2">
    <source>
        <dbReference type="EMBL" id="KAE8100708.1"/>
    </source>
</evidence>
<evidence type="ECO:0000256" key="1">
    <source>
        <dbReference type="ARBA" id="ARBA00023002"/>
    </source>
</evidence>
<dbReference type="Gene3D" id="3.40.605.10">
    <property type="entry name" value="Aldehyde Dehydrogenase, Chain A, domain 1"/>
    <property type="match status" value="1"/>
</dbReference>
<keyword evidence="1" id="KW-0560">Oxidoreductase</keyword>